<dbReference type="InterPro" id="IPR013221">
    <property type="entry name" value="Mur_ligase_cen"/>
</dbReference>
<dbReference type="Pfam" id="PF08353">
    <property type="entry name" value="MurT_C"/>
    <property type="match status" value="1"/>
</dbReference>
<dbReference type="GO" id="GO:0008763">
    <property type="term" value="F:UDP-N-acetylmuramate-L-alanine ligase activity"/>
    <property type="evidence" value="ECO:0007669"/>
    <property type="project" value="UniProtKB-EC"/>
</dbReference>
<evidence type="ECO:0000313" key="6">
    <source>
        <dbReference type="EMBL" id="MPM18796.1"/>
    </source>
</evidence>
<evidence type="ECO:0000259" key="4">
    <source>
        <dbReference type="Pfam" id="PF08245"/>
    </source>
</evidence>
<dbReference type="EC" id="6.3.2.8" evidence="6"/>
<feature type="domain" description="Mur ligase central" evidence="4">
    <location>
        <begin position="64"/>
        <end position="223"/>
    </location>
</feature>
<dbReference type="SUPFAM" id="SSF53623">
    <property type="entry name" value="MurD-like peptide ligases, catalytic domain"/>
    <property type="match status" value="1"/>
</dbReference>
<dbReference type="InterPro" id="IPR043703">
    <property type="entry name" value="Lipid_II_synth_MurT"/>
</dbReference>
<proteinExistence type="inferred from homology"/>
<keyword evidence="3" id="KW-0067">ATP-binding</keyword>
<evidence type="ECO:0000256" key="1">
    <source>
        <dbReference type="ARBA" id="ARBA00022598"/>
    </source>
</evidence>
<dbReference type="HAMAP" id="MF_02214">
    <property type="entry name" value="Lipid_II_synth_MurT"/>
    <property type="match status" value="1"/>
</dbReference>
<dbReference type="GO" id="GO:0005524">
    <property type="term" value="F:ATP binding"/>
    <property type="evidence" value="ECO:0007669"/>
    <property type="project" value="UniProtKB-KW"/>
</dbReference>
<dbReference type="GO" id="GO:0009252">
    <property type="term" value="P:peptidoglycan biosynthetic process"/>
    <property type="evidence" value="ECO:0007669"/>
    <property type="project" value="InterPro"/>
</dbReference>
<dbReference type="InterPro" id="IPR013564">
    <property type="entry name" value="MurT_C"/>
</dbReference>
<gene>
    <name evidence="6" type="primary">murC_21</name>
    <name evidence="6" type="ORF">SDC9_65212</name>
</gene>
<evidence type="ECO:0000256" key="3">
    <source>
        <dbReference type="ARBA" id="ARBA00022840"/>
    </source>
</evidence>
<dbReference type="EMBL" id="VSSQ01003050">
    <property type="protein sequence ID" value="MPM18796.1"/>
    <property type="molecule type" value="Genomic_DNA"/>
</dbReference>
<dbReference type="InterPro" id="IPR018109">
    <property type="entry name" value="Folylpolyglutamate_synth_CS"/>
</dbReference>
<evidence type="ECO:0000256" key="2">
    <source>
        <dbReference type="ARBA" id="ARBA00022741"/>
    </source>
</evidence>
<evidence type="ECO:0000259" key="5">
    <source>
        <dbReference type="Pfam" id="PF08353"/>
    </source>
</evidence>
<dbReference type="PANTHER" id="PTHR23135:SF7">
    <property type="entry name" value="LIPID II ISOGLUTAMINYL SYNTHASE (GLUTAMINE-HYDROLYZING) SUBUNIT MURT"/>
    <property type="match status" value="1"/>
</dbReference>
<accession>A0A644XRF5</accession>
<keyword evidence="2" id="KW-0547">Nucleotide-binding</keyword>
<dbReference type="Pfam" id="PF08245">
    <property type="entry name" value="Mur_ligase_M"/>
    <property type="match status" value="1"/>
</dbReference>
<dbReference type="PANTHER" id="PTHR23135">
    <property type="entry name" value="MUR LIGASE FAMILY MEMBER"/>
    <property type="match status" value="1"/>
</dbReference>
<feature type="domain" description="Lipid II isoglutaminyl synthase (glutamine-hydrolyzing) subunit MurT C-terminal" evidence="5">
    <location>
        <begin position="332"/>
        <end position="442"/>
    </location>
</feature>
<dbReference type="PROSITE" id="PS01011">
    <property type="entry name" value="FOLYLPOLYGLU_SYNT_1"/>
    <property type="match status" value="1"/>
</dbReference>
<keyword evidence="1 6" id="KW-0436">Ligase</keyword>
<comment type="caution">
    <text evidence="6">The sequence shown here is derived from an EMBL/GenBank/DDBJ whole genome shotgun (WGS) entry which is preliminary data.</text>
</comment>
<name>A0A644XRF5_9ZZZZ</name>
<dbReference type="GO" id="GO:0004326">
    <property type="term" value="F:tetrahydrofolylpolyglutamate synthase activity"/>
    <property type="evidence" value="ECO:0007669"/>
    <property type="project" value="InterPro"/>
</dbReference>
<dbReference type="Gene3D" id="3.40.1190.10">
    <property type="entry name" value="Mur-like, catalytic domain"/>
    <property type="match status" value="1"/>
</dbReference>
<protein>
    <submittedName>
        <fullName evidence="6">UDP-N-acetylmuramate--L-alanine ligase</fullName>
        <ecNumber evidence="6">6.3.2.8</ecNumber>
    </submittedName>
</protein>
<organism evidence="6">
    <name type="scientific">bioreactor metagenome</name>
    <dbReference type="NCBI Taxonomy" id="1076179"/>
    <lineage>
        <taxon>unclassified sequences</taxon>
        <taxon>metagenomes</taxon>
        <taxon>ecological metagenomes</taxon>
    </lineage>
</organism>
<sequence length="459" mass="51679">MKKIKKEVSKIKINSFLAIITSKLILKTSKLLFKGGSNFPGKIALFFDKHIISTVSKGYTTILVTGTNGKTTTTSMICNILKESGKEVITNNTGANMNTGIVSSLISNYSFFSKNKDKFAVIEVDEAYLQLITEDLKPTLITVTNLFRDQLDRYGEVYTTYSKILEGILKTPNTKLVLNGDESLLGKLDIPNPIVYYGFNKALREDNKVSINADSKFCKVCKSPYSYDFVTYNHLGSYFCSQCGYKRPTLKYHIDEILELTPEGSTVIFNDDTYCINQAGEYNIYNGLCAYSVGKELNIDNSAIKTSLQNQSTSFGRQETIFIDGKELKIILVKNPAGYDQALNTILLDKKPINLSVILNDNYADGTDVSWIWDVDFEKLNSLTVDNIIISGTRLYDMAIRLKIAGFNRDKFVLCENDEELLNGLKNTTNNTTYILATYTAMLQLRKLLFSEGYIEKLW</sequence>
<dbReference type="AlphaFoldDB" id="A0A644XRF5"/>
<dbReference type="InterPro" id="IPR036565">
    <property type="entry name" value="Mur-like_cat_sf"/>
</dbReference>
<reference evidence="6" key="1">
    <citation type="submission" date="2019-08" db="EMBL/GenBank/DDBJ databases">
        <authorList>
            <person name="Kucharzyk K."/>
            <person name="Murdoch R.W."/>
            <person name="Higgins S."/>
            <person name="Loffler F."/>
        </authorList>
    </citation>
    <scope>NUCLEOTIDE SEQUENCE</scope>
</reference>